<feature type="signal peptide" evidence="8">
    <location>
        <begin position="1"/>
        <end position="19"/>
    </location>
</feature>
<evidence type="ECO:0000256" key="6">
    <source>
        <dbReference type="PIRNR" id="PIRNR002854"/>
    </source>
</evidence>
<evidence type="ECO:0000256" key="7">
    <source>
        <dbReference type="PIRSR" id="PIRSR002854-1"/>
    </source>
</evidence>
<reference evidence="9 10" key="1">
    <citation type="submission" date="2019-10" db="EMBL/GenBank/DDBJ databases">
        <title>Alkalibaculum tamaniensis sp.nov., a new alkaliphilic acetogen, isolated on methoxylated aromatics from a mud volcano.</title>
        <authorList>
            <person name="Khomyakova M.A."/>
            <person name="Merkel A.Y."/>
            <person name="Bonch-Osmolovskaya E.A."/>
            <person name="Slobodkin A.I."/>
        </authorList>
    </citation>
    <scope>NUCLEOTIDE SEQUENCE [LARGE SCALE GENOMIC DNA]</scope>
    <source>
        <strain evidence="9 10">M08DMB</strain>
    </source>
</reference>
<keyword evidence="10" id="KW-1185">Reference proteome</keyword>
<keyword evidence="5 6" id="KW-0449">Lipoprotein</keyword>
<evidence type="ECO:0000256" key="1">
    <source>
        <dbReference type="ARBA" id="ARBA00004635"/>
    </source>
</evidence>
<dbReference type="Pfam" id="PF03180">
    <property type="entry name" value="Lipoprotein_9"/>
    <property type="match status" value="1"/>
</dbReference>
<dbReference type="PANTHER" id="PTHR30429:SF0">
    <property type="entry name" value="METHIONINE-BINDING LIPOPROTEIN METQ"/>
    <property type="match status" value="1"/>
</dbReference>
<dbReference type="Gene3D" id="3.40.190.10">
    <property type="entry name" value="Periplasmic binding protein-like II"/>
    <property type="match status" value="2"/>
</dbReference>
<accession>A0A6A7K9P2</accession>
<name>A0A6A7K9P2_9FIRM</name>
<evidence type="ECO:0000256" key="2">
    <source>
        <dbReference type="ARBA" id="ARBA00022729"/>
    </source>
</evidence>
<evidence type="ECO:0000256" key="3">
    <source>
        <dbReference type="ARBA" id="ARBA00023136"/>
    </source>
</evidence>
<keyword evidence="2 8" id="KW-0732">Signal</keyword>
<keyword evidence="3" id="KW-0472">Membrane</keyword>
<dbReference type="CDD" id="cd13597">
    <property type="entry name" value="PBP2_lipoprotein_Tp32"/>
    <property type="match status" value="1"/>
</dbReference>
<evidence type="ECO:0000256" key="5">
    <source>
        <dbReference type="ARBA" id="ARBA00023288"/>
    </source>
</evidence>
<sequence length="268" mass="29529">MKKMIILLLITLIAIFSFAGCSNTDDKIIKIGASPTPHSEILELAREELEENGYTLEIVEFTDFVQPNLTVDSGNLDANYFQHQPYLDDFNENNNTKLVTIATIHYEPLGIYPGKTTSLADLEEGATIAVPNDPTNEARALLLLETAGLIKIDPNAGLTATINDITYNPNNYQVLEIEAAQVPRTLQDVDLGVINGNYALLSNLNVNTDALVKEEKESLSATTYANILVVREGNENNEKLQALVEALKSDKVKQFIEEKYNGSVVPVF</sequence>
<evidence type="ECO:0000256" key="8">
    <source>
        <dbReference type="SAM" id="SignalP"/>
    </source>
</evidence>
<organism evidence="9 10">
    <name type="scientific">Alkalibaculum sporogenes</name>
    <dbReference type="NCBI Taxonomy" id="2655001"/>
    <lineage>
        <taxon>Bacteria</taxon>
        <taxon>Bacillati</taxon>
        <taxon>Bacillota</taxon>
        <taxon>Clostridia</taxon>
        <taxon>Eubacteriales</taxon>
        <taxon>Eubacteriaceae</taxon>
        <taxon>Alkalibaculum</taxon>
    </lineage>
</organism>
<dbReference type="AlphaFoldDB" id="A0A6A7K9P2"/>
<dbReference type="PROSITE" id="PS51257">
    <property type="entry name" value="PROKAR_LIPOPROTEIN"/>
    <property type="match status" value="1"/>
</dbReference>
<evidence type="ECO:0000313" key="9">
    <source>
        <dbReference type="EMBL" id="MPW26180.1"/>
    </source>
</evidence>
<keyword evidence="4" id="KW-0564">Palmitate</keyword>
<dbReference type="GO" id="GO:0016020">
    <property type="term" value="C:membrane"/>
    <property type="evidence" value="ECO:0007669"/>
    <property type="project" value="UniProtKB-SubCell"/>
</dbReference>
<evidence type="ECO:0000256" key="4">
    <source>
        <dbReference type="ARBA" id="ARBA00023139"/>
    </source>
</evidence>
<dbReference type="SUPFAM" id="SSF53850">
    <property type="entry name" value="Periplasmic binding protein-like II"/>
    <property type="match status" value="1"/>
</dbReference>
<gene>
    <name evidence="9" type="ORF">GC105_10300</name>
</gene>
<comment type="subcellular location">
    <subcellularLocation>
        <location evidence="1">Membrane</location>
        <topology evidence="1">Lipid-anchor</topology>
    </subcellularLocation>
</comment>
<evidence type="ECO:0000313" key="10">
    <source>
        <dbReference type="Proteomes" id="UP000440004"/>
    </source>
</evidence>
<dbReference type="InterPro" id="IPR004872">
    <property type="entry name" value="Lipoprotein_NlpA"/>
</dbReference>
<comment type="similarity">
    <text evidence="6">Belongs to the nlpA lipoprotein family.</text>
</comment>
<dbReference type="Proteomes" id="UP000440004">
    <property type="component" value="Unassembled WGS sequence"/>
</dbReference>
<protein>
    <recommendedName>
        <fullName evidence="6">Lipoprotein</fullName>
    </recommendedName>
</protein>
<proteinExistence type="inferred from homology"/>
<dbReference type="RefSeq" id="WP_152804430.1">
    <property type="nucleotide sequence ID" value="NZ_WHNX01000014.1"/>
</dbReference>
<feature type="chain" id="PRO_5038686684" description="Lipoprotein" evidence="8">
    <location>
        <begin position="20"/>
        <end position="268"/>
    </location>
</feature>
<dbReference type="PIRSF" id="PIRSF002854">
    <property type="entry name" value="MetQ"/>
    <property type="match status" value="1"/>
</dbReference>
<dbReference type="EMBL" id="WHNX01000014">
    <property type="protein sequence ID" value="MPW26180.1"/>
    <property type="molecule type" value="Genomic_DNA"/>
</dbReference>
<comment type="caution">
    <text evidence="9">The sequence shown here is derived from an EMBL/GenBank/DDBJ whole genome shotgun (WGS) entry which is preliminary data.</text>
</comment>
<feature type="lipid moiety-binding region" description="S-diacylglycerol cysteine" evidence="7">
    <location>
        <position position="21"/>
    </location>
</feature>
<dbReference type="PANTHER" id="PTHR30429">
    <property type="entry name" value="D-METHIONINE-BINDING LIPOPROTEIN METQ"/>
    <property type="match status" value="1"/>
</dbReference>